<comment type="caution">
    <text evidence="8">The sequence shown here is derived from an EMBL/GenBank/DDBJ whole genome shotgun (WGS) entry which is preliminary data.</text>
</comment>
<dbReference type="GO" id="GO:0012505">
    <property type="term" value="C:endomembrane system"/>
    <property type="evidence" value="ECO:0007669"/>
    <property type="project" value="UniProtKB-SubCell"/>
</dbReference>
<dbReference type="Pfam" id="PF07690">
    <property type="entry name" value="MFS_1"/>
    <property type="match status" value="1"/>
</dbReference>
<dbReference type="AlphaFoldDB" id="A0A427YRM8"/>
<feature type="domain" description="Major facilitator superfamily (MFS) profile" evidence="7">
    <location>
        <begin position="1"/>
        <end position="364"/>
    </location>
</feature>
<reference evidence="8 9" key="1">
    <citation type="submission" date="2018-11" db="EMBL/GenBank/DDBJ databases">
        <title>Genome sequence of Saitozyma podzolica DSM 27192.</title>
        <authorList>
            <person name="Aliyu H."/>
            <person name="Gorte O."/>
            <person name="Ochsenreither K."/>
        </authorList>
    </citation>
    <scope>NUCLEOTIDE SEQUENCE [LARGE SCALE GENOMIC DNA]</scope>
    <source>
        <strain evidence="8 9">DSM 27192</strain>
    </source>
</reference>
<dbReference type="GO" id="GO:0000329">
    <property type="term" value="C:fungal-type vacuole membrane"/>
    <property type="evidence" value="ECO:0007669"/>
    <property type="project" value="TreeGrafter"/>
</dbReference>
<feature type="transmembrane region" description="Helical" evidence="6">
    <location>
        <begin position="68"/>
        <end position="87"/>
    </location>
</feature>
<evidence type="ECO:0000256" key="2">
    <source>
        <dbReference type="ARBA" id="ARBA00022448"/>
    </source>
</evidence>
<dbReference type="EMBL" id="RSCD01000003">
    <property type="protein sequence ID" value="RSH93727.1"/>
    <property type="molecule type" value="Genomic_DNA"/>
</dbReference>
<feature type="transmembrane region" description="Helical" evidence="6">
    <location>
        <begin position="203"/>
        <end position="222"/>
    </location>
</feature>
<evidence type="ECO:0000313" key="9">
    <source>
        <dbReference type="Proteomes" id="UP000279259"/>
    </source>
</evidence>
<dbReference type="InterPro" id="IPR011701">
    <property type="entry name" value="MFS"/>
</dbReference>
<keyword evidence="3 6" id="KW-0812">Transmembrane</keyword>
<evidence type="ECO:0000259" key="7">
    <source>
        <dbReference type="PROSITE" id="PS50850"/>
    </source>
</evidence>
<dbReference type="STRING" id="1890683.A0A427YRM8"/>
<dbReference type="SUPFAM" id="SSF103473">
    <property type="entry name" value="MFS general substrate transporter"/>
    <property type="match status" value="1"/>
</dbReference>
<keyword evidence="2" id="KW-0813">Transport</keyword>
<evidence type="ECO:0000256" key="1">
    <source>
        <dbReference type="ARBA" id="ARBA00004127"/>
    </source>
</evidence>
<evidence type="ECO:0000256" key="3">
    <source>
        <dbReference type="ARBA" id="ARBA00022692"/>
    </source>
</evidence>
<keyword evidence="9" id="KW-1185">Reference proteome</keyword>
<comment type="subcellular location">
    <subcellularLocation>
        <location evidence="1">Endomembrane system</location>
        <topology evidence="1">Multi-pass membrane protein</topology>
    </subcellularLocation>
</comment>
<organism evidence="8 9">
    <name type="scientific">Saitozyma podzolica</name>
    <dbReference type="NCBI Taxonomy" id="1890683"/>
    <lineage>
        <taxon>Eukaryota</taxon>
        <taxon>Fungi</taxon>
        <taxon>Dikarya</taxon>
        <taxon>Basidiomycota</taxon>
        <taxon>Agaricomycotina</taxon>
        <taxon>Tremellomycetes</taxon>
        <taxon>Tremellales</taxon>
        <taxon>Trimorphomycetaceae</taxon>
        <taxon>Saitozyma</taxon>
    </lineage>
</organism>
<dbReference type="PANTHER" id="PTHR23501">
    <property type="entry name" value="MAJOR FACILITATOR SUPERFAMILY"/>
    <property type="match status" value="1"/>
</dbReference>
<protein>
    <recommendedName>
        <fullName evidence="7">Major facilitator superfamily (MFS) profile domain-containing protein</fullName>
    </recommendedName>
</protein>
<sequence length="398" mass="41978">MMTIFGAGSMAGGPVAGLLADTYGWQVSFWVQIPVVLFCALIVTLFVPEAPIPPTHRTLGSGLRSLDWLGTVLLIGSTTTLILGLSFHTSYLEPWSAPIVWGNLLAALLASIALVWVEGKVKRPLIPLELFADRHTAAIMASGFFLSVVAQAFMYQIPVYFTVIVNSSTAEAGLILSVCGGLGLGIGSLIAGHHIRKGGKYKLLGIISLSPAIVCGFLAAAWNPTWKWWQYYASFFPSPLGYSVFLCVNLIALISAVDSKIMPKATALLYTTRTLGGTLGVSIGGSIQLGALASALKTRFATLPNRDDVINSILHSKAAIRLLPPDLQRLALDAYARSLSIVWICCGSVAVLTVISACLIDEIDIHGNKEVEGTGGGAVEGGYGEGLGEATVEGETGM</sequence>
<feature type="transmembrane region" description="Helical" evidence="6">
    <location>
        <begin position="30"/>
        <end position="47"/>
    </location>
</feature>
<evidence type="ECO:0000256" key="5">
    <source>
        <dbReference type="ARBA" id="ARBA00023136"/>
    </source>
</evidence>
<dbReference type="GO" id="GO:0015174">
    <property type="term" value="F:basic amino acid transmembrane transporter activity"/>
    <property type="evidence" value="ECO:0007669"/>
    <property type="project" value="TreeGrafter"/>
</dbReference>
<gene>
    <name evidence="8" type="ORF">EHS25_006375</name>
</gene>
<keyword evidence="5 6" id="KW-0472">Membrane</keyword>
<dbReference type="GO" id="GO:0005886">
    <property type="term" value="C:plasma membrane"/>
    <property type="evidence" value="ECO:0007669"/>
    <property type="project" value="TreeGrafter"/>
</dbReference>
<name>A0A427YRM8_9TREE</name>
<accession>A0A427YRM8</accession>
<dbReference type="OrthoDB" id="3437016at2759"/>
<dbReference type="InterPro" id="IPR036259">
    <property type="entry name" value="MFS_trans_sf"/>
</dbReference>
<dbReference type="PANTHER" id="PTHR23501:SF191">
    <property type="entry name" value="VACUOLAR BASIC AMINO ACID TRANSPORTER 4"/>
    <property type="match status" value="1"/>
</dbReference>
<dbReference type="Gene3D" id="1.20.1250.20">
    <property type="entry name" value="MFS general substrate transporter like domains"/>
    <property type="match status" value="1"/>
</dbReference>
<proteinExistence type="predicted"/>
<dbReference type="Proteomes" id="UP000279259">
    <property type="component" value="Unassembled WGS sequence"/>
</dbReference>
<evidence type="ECO:0000256" key="6">
    <source>
        <dbReference type="SAM" id="Phobius"/>
    </source>
</evidence>
<feature type="transmembrane region" description="Helical" evidence="6">
    <location>
        <begin position="99"/>
        <end position="117"/>
    </location>
</feature>
<feature type="transmembrane region" description="Helical" evidence="6">
    <location>
        <begin position="242"/>
        <end position="262"/>
    </location>
</feature>
<dbReference type="InterPro" id="IPR020846">
    <property type="entry name" value="MFS_dom"/>
</dbReference>
<feature type="transmembrane region" description="Helical" evidence="6">
    <location>
        <begin position="138"/>
        <end position="161"/>
    </location>
</feature>
<dbReference type="PROSITE" id="PS50850">
    <property type="entry name" value="MFS"/>
    <property type="match status" value="1"/>
</dbReference>
<evidence type="ECO:0000313" key="8">
    <source>
        <dbReference type="EMBL" id="RSH93727.1"/>
    </source>
</evidence>
<feature type="transmembrane region" description="Helical" evidence="6">
    <location>
        <begin position="274"/>
        <end position="296"/>
    </location>
</feature>
<keyword evidence="4 6" id="KW-1133">Transmembrane helix</keyword>
<feature type="transmembrane region" description="Helical" evidence="6">
    <location>
        <begin position="173"/>
        <end position="191"/>
    </location>
</feature>
<feature type="transmembrane region" description="Helical" evidence="6">
    <location>
        <begin position="340"/>
        <end position="360"/>
    </location>
</feature>
<evidence type="ECO:0000256" key="4">
    <source>
        <dbReference type="ARBA" id="ARBA00022989"/>
    </source>
</evidence>